<keyword evidence="3" id="KW-0560">Oxidoreductase</keyword>
<dbReference type="InterPro" id="IPR001128">
    <property type="entry name" value="Cyt_P450"/>
</dbReference>
<dbReference type="AlphaFoldDB" id="A0A256JX82"/>
<evidence type="ECO:0000256" key="3">
    <source>
        <dbReference type="RuleBase" id="RU000461"/>
    </source>
</evidence>
<sequence>MGEQPTRVDDAEPPPRRTPDDAGRSTDRGADGSSPATDRGADGSSPATDRGADGSGPLAERGAAAEPDAPRPPAPGGLPLLGNVHELASDALGFYGRRAAAHGGVVRYDVFGTESYLVTDPAAVRRVLVDDHDRYEKGEMPRSRLGGLLGDGLFLAEDDDWREQRTTVRSAFFRERVAEYGDAMVDHARRAAAQWDDGEVVDVHAAATDYAFAVLAESLLGSDVERERETVRAAAESVTERFDTGRMTSFLPEWVPTPANRRYRRRIGALRSTIRTLVAERRAAGPPADPGAADDLLGTLVAAAELGAMDDDRLVDNAVTFLFAGHKTSALGLTYALYCLADRPEFQERVRREVAALDGDPRPADLGACPALTAAVDEALRLYPPVHTFFREPTEAVRLGGYRVPAGVVVTLSPWAVHRDGRWWDDPTAYRPERWLRDGAAGPADGDEAGGPVHSDEAPGPAVGERPEYAYFPFGGGPRHCIGMRFARQELRLATATLLRRLRLEPVTTDLSVRASVNTRPDGPVRVRVRTLEEPLDANEPSDTS</sequence>
<feature type="compositionally biased region" description="Low complexity" evidence="4">
    <location>
        <begin position="58"/>
        <end position="67"/>
    </location>
</feature>
<evidence type="ECO:0000313" key="6">
    <source>
        <dbReference type="Proteomes" id="UP000216925"/>
    </source>
</evidence>
<dbReference type="Gene3D" id="1.10.630.10">
    <property type="entry name" value="Cytochrome P450"/>
    <property type="match status" value="1"/>
</dbReference>
<dbReference type="InterPro" id="IPR036396">
    <property type="entry name" value="Cyt_P450_sf"/>
</dbReference>
<dbReference type="EMBL" id="NHPD01000044">
    <property type="protein sequence ID" value="OYR72972.1"/>
    <property type="molecule type" value="Genomic_DNA"/>
</dbReference>
<dbReference type="PRINTS" id="PR00385">
    <property type="entry name" value="P450"/>
</dbReference>
<dbReference type="InterPro" id="IPR017972">
    <property type="entry name" value="Cyt_P450_CS"/>
</dbReference>
<dbReference type="GO" id="GO:0005506">
    <property type="term" value="F:iron ion binding"/>
    <property type="evidence" value="ECO:0007669"/>
    <property type="project" value="InterPro"/>
</dbReference>
<evidence type="ECO:0000256" key="2">
    <source>
        <dbReference type="ARBA" id="ARBA00010617"/>
    </source>
</evidence>
<gene>
    <name evidence="5" type="ORF">DJ76_11205</name>
</gene>
<dbReference type="PROSITE" id="PS00086">
    <property type="entry name" value="CYTOCHROME_P450"/>
    <property type="match status" value="1"/>
</dbReference>
<evidence type="ECO:0000256" key="4">
    <source>
        <dbReference type="SAM" id="MobiDB-lite"/>
    </source>
</evidence>
<keyword evidence="3" id="KW-0349">Heme</keyword>
<keyword evidence="3" id="KW-0479">Metal-binding</keyword>
<evidence type="ECO:0000313" key="5">
    <source>
        <dbReference type="EMBL" id="OYR72972.1"/>
    </source>
</evidence>
<feature type="region of interest" description="Disordered" evidence="4">
    <location>
        <begin position="1"/>
        <end position="81"/>
    </location>
</feature>
<proteinExistence type="inferred from homology"/>
<dbReference type="RefSeq" id="WP_256948721.1">
    <property type="nucleotide sequence ID" value="NZ_NHPD01000044.1"/>
</dbReference>
<accession>A0A256JX82</accession>
<comment type="cofactor">
    <cofactor evidence="1">
        <name>heme</name>
        <dbReference type="ChEBI" id="CHEBI:30413"/>
    </cofactor>
</comment>
<keyword evidence="3" id="KW-0503">Monooxygenase</keyword>
<feature type="region of interest" description="Disordered" evidence="4">
    <location>
        <begin position="437"/>
        <end position="464"/>
    </location>
</feature>
<dbReference type="Proteomes" id="UP000216925">
    <property type="component" value="Unassembled WGS sequence"/>
</dbReference>
<dbReference type="PANTHER" id="PTHR24305:SF166">
    <property type="entry name" value="CYTOCHROME P450 12A4, MITOCHONDRIAL-RELATED"/>
    <property type="match status" value="1"/>
</dbReference>
<dbReference type="InterPro" id="IPR050121">
    <property type="entry name" value="Cytochrome_P450_monoxygenase"/>
</dbReference>
<comment type="caution">
    <text evidence="5">The sequence shown here is derived from an EMBL/GenBank/DDBJ whole genome shotgun (WGS) entry which is preliminary data.</text>
</comment>
<feature type="compositionally biased region" description="Basic and acidic residues" evidence="4">
    <location>
        <begin position="1"/>
        <end position="30"/>
    </location>
</feature>
<dbReference type="InterPro" id="IPR002401">
    <property type="entry name" value="Cyt_P450_E_grp-I"/>
</dbReference>
<dbReference type="SUPFAM" id="SSF48264">
    <property type="entry name" value="Cytochrome P450"/>
    <property type="match status" value="1"/>
</dbReference>
<name>A0A256JX82_HALEZ</name>
<organism evidence="5 6">
    <name type="scientific">Halorubrum ezzemoulense</name>
    <name type="common">Halorubrum chaoviator</name>
    <dbReference type="NCBI Taxonomy" id="337243"/>
    <lineage>
        <taxon>Archaea</taxon>
        <taxon>Methanobacteriati</taxon>
        <taxon>Methanobacteriota</taxon>
        <taxon>Stenosarchaea group</taxon>
        <taxon>Halobacteria</taxon>
        <taxon>Halobacteriales</taxon>
        <taxon>Haloferacaceae</taxon>
        <taxon>Halorubrum</taxon>
    </lineage>
</organism>
<keyword evidence="3" id="KW-0408">Iron</keyword>
<reference evidence="5 6" key="1">
    <citation type="journal article" date="2014" name="Front. Microbiol.">
        <title>Population and genomic analysis of the genus Halorubrum.</title>
        <authorList>
            <person name="Fullmer M.S."/>
            <person name="Soucy S.M."/>
            <person name="Swithers K.S."/>
            <person name="Makkay A.M."/>
            <person name="Wheeler R."/>
            <person name="Ventosa A."/>
            <person name="Gogarten J.P."/>
            <person name="Papke R.T."/>
        </authorList>
    </citation>
    <scope>NUCLEOTIDE SEQUENCE [LARGE SCALE GENOMIC DNA]</scope>
    <source>
        <strain evidence="5 6">Ec15</strain>
    </source>
</reference>
<protein>
    <submittedName>
        <fullName evidence="5">Cytochrome P450</fullName>
    </submittedName>
</protein>
<dbReference type="PANTHER" id="PTHR24305">
    <property type="entry name" value="CYTOCHROME P450"/>
    <property type="match status" value="1"/>
</dbReference>
<dbReference type="GO" id="GO:0016705">
    <property type="term" value="F:oxidoreductase activity, acting on paired donors, with incorporation or reduction of molecular oxygen"/>
    <property type="evidence" value="ECO:0007669"/>
    <property type="project" value="InterPro"/>
</dbReference>
<dbReference type="Pfam" id="PF00067">
    <property type="entry name" value="p450"/>
    <property type="match status" value="1"/>
</dbReference>
<dbReference type="GO" id="GO:0004497">
    <property type="term" value="F:monooxygenase activity"/>
    <property type="evidence" value="ECO:0007669"/>
    <property type="project" value="UniProtKB-KW"/>
</dbReference>
<dbReference type="PRINTS" id="PR00463">
    <property type="entry name" value="EP450I"/>
</dbReference>
<evidence type="ECO:0000256" key="1">
    <source>
        <dbReference type="ARBA" id="ARBA00001971"/>
    </source>
</evidence>
<dbReference type="GO" id="GO:0020037">
    <property type="term" value="F:heme binding"/>
    <property type="evidence" value="ECO:0007669"/>
    <property type="project" value="InterPro"/>
</dbReference>
<comment type="similarity">
    <text evidence="2 3">Belongs to the cytochrome P450 family.</text>
</comment>